<dbReference type="GO" id="GO:0016491">
    <property type="term" value="F:oxidoreductase activity"/>
    <property type="evidence" value="ECO:0007669"/>
    <property type="project" value="UniProtKB-KW"/>
</dbReference>
<protein>
    <submittedName>
        <fullName evidence="5">Putative short chain dehydrogenase</fullName>
    </submittedName>
</protein>
<evidence type="ECO:0000313" key="6">
    <source>
        <dbReference type="Proteomes" id="UP000023703"/>
    </source>
</evidence>
<keyword evidence="2" id="KW-0560">Oxidoreductase</keyword>
<evidence type="ECO:0000256" key="1">
    <source>
        <dbReference type="ARBA" id="ARBA00006484"/>
    </source>
</evidence>
<name>X5EAJ7_9CORY</name>
<dbReference type="InterPro" id="IPR002347">
    <property type="entry name" value="SDR_fam"/>
</dbReference>
<dbReference type="EMBL" id="CP006842">
    <property type="protein sequence ID" value="AHW63671.1"/>
    <property type="molecule type" value="Genomic_DNA"/>
</dbReference>
<feature type="domain" description="Ketoreductase" evidence="4">
    <location>
        <begin position="34"/>
        <end position="198"/>
    </location>
</feature>
<keyword evidence="6" id="KW-1185">Reference proteome</keyword>
<dbReference type="PROSITE" id="PS00061">
    <property type="entry name" value="ADH_SHORT"/>
    <property type="match status" value="1"/>
</dbReference>
<dbReference type="Pfam" id="PF00106">
    <property type="entry name" value="adh_short"/>
    <property type="match status" value="1"/>
</dbReference>
<dbReference type="HOGENOM" id="CLU_010194_2_10_11"/>
<dbReference type="PANTHER" id="PTHR42901:SF1">
    <property type="entry name" value="ALCOHOL DEHYDROGENASE"/>
    <property type="match status" value="1"/>
</dbReference>
<dbReference type="InterPro" id="IPR036291">
    <property type="entry name" value="NAD(P)-bd_dom_sf"/>
</dbReference>
<gene>
    <name evidence="5" type="ORF">CGLY_06115</name>
</gene>
<evidence type="ECO:0000256" key="3">
    <source>
        <dbReference type="RuleBase" id="RU000363"/>
    </source>
</evidence>
<dbReference type="PANTHER" id="PTHR42901">
    <property type="entry name" value="ALCOHOL DEHYDROGENASE"/>
    <property type="match status" value="1"/>
</dbReference>
<comment type="similarity">
    <text evidence="1 3">Belongs to the short-chain dehydrogenases/reductases (SDR) family.</text>
</comment>
<evidence type="ECO:0000259" key="4">
    <source>
        <dbReference type="SMART" id="SM00822"/>
    </source>
</evidence>
<accession>X5EAJ7</accession>
<evidence type="ECO:0000313" key="5">
    <source>
        <dbReference type="EMBL" id="AHW63671.1"/>
    </source>
</evidence>
<dbReference type="KEGG" id="cgy:CGLY_06115"/>
<dbReference type="SUPFAM" id="SSF51735">
    <property type="entry name" value="NAD(P)-binding Rossmann-fold domains"/>
    <property type="match status" value="1"/>
</dbReference>
<dbReference type="SMART" id="SM00822">
    <property type="entry name" value="PKS_KR"/>
    <property type="match status" value="1"/>
</dbReference>
<dbReference type="PRINTS" id="PR00080">
    <property type="entry name" value="SDRFAMILY"/>
</dbReference>
<evidence type="ECO:0000256" key="2">
    <source>
        <dbReference type="ARBA" id="ARBA00023002"/>
    </source>
</evidence>
<dbReference type="PRINTS" id="PR00081">
    <property type="entry name" value="GDHRDH"/>
</dbReference>
<dbReference type="STRING" id="1404245.CGLY_06115"/>
<sequence>MLAEQVSPGYLRAYGRVATLGGMDIMTEHGQHTPLALVTGGSRGIGAAVVEDLSRTHRVISWSSADVDLSDPGSIGEAVARLEESEPDALTRLDVLVHSAGLAGESTIEDMQWEQWQKMFAVNVFGVAELTRRLLPALRAAQGTVVAINSGSGYRSGVGQAPYSGTKFALRALTDALREEERGRVRVSSVHPGRVDTDMQVALQEGRGNTDYDGSLYVAPASVAAAVRLAVDTTDESIIEEVSVRPARG</sequence>
<dbReference type="InterPro" id="IPR057326">
    <property type="entry name" value="KR_dom"/>
</dbReference>
<organism evidence="5 6">
    <name type="scientific">Corynebacterium glyciniphilum AJ 3170</name>
    <dbReference type="NCBI Taxonomy" id="1404245"/>
    <lineage>
        <taxon>Bacteria</taxon>
        <taxon>Bacillati</taxon>
        <taxon>Actinomycetota</taxon>
        <taxon>Actinomycetes</taxon>
        <taxon>Mycobacteriales</taxon>
        <taxon>Corynebacteriaceae</taxon>
        <taxon>Corynebacterium</taxon>
    </lineage>
</organism>
<proteinExistence type="inferred from homology"/>
<dbReference type="InterPro" id="IPR020904">
    <property type="entry name" value="Sc_DH/Rdtase_CS"/>
</dbReference>
<reference evidence="5 6" key="1">
    <citation type="journal article" date="2015" name="Int. J. Syst. Evol. Microbiol.">
        <title>Revisiting Corynebacterium glyciniphilum (ex Kubota et al., 1972) sp. nov., nom. rev., isolated from putrefied banana.</title>
        <authorList>
            <person name="Al-Dilaimi A."/>
            <person name="Bednarz H."/>
            <person name="Lomker A."/>
            <person name="Niehaus K."/>
            <person name="Kalinowski J."/>
            <person name="Ruckert C."/>
        </authorList>
    </citation>
    <scope>NUCLEOTIDE SEQUENCE [LARGE SCALE GENOMIC DNA]</scope>
    <source>
        <strain evidence="5">AJ 3170</strain>
    </source>
</reference>
<dbReference type="Proteomes" id="UP000023703">
    <property type="component" value="Chromosome"/>
</dbReference>
<dbReference type="eggNOG" id="COG4221">
    <property type="taxonomic scope" value="Bacteria"/>
</dbReference>
<dbReference type="NCBIfam" id="NF006073">
    <property type="entry name" value="PRK08219.1"/>
    <property type="match status" value="1"/>
</dbReference>
<dbReference type="Gene3D" id="3.40.50.720">
    <property type="entry name" value="NAD(P)-binding Rossmann-like Domain"/>
    <property type="match status" value="1"/>
</dbReference>
<dbReference type="AlphaFoldDB" id="X5EAJ7"/>